<feature type="region of interest" description="Disordered" evidence="2">
    <location>
        <begin position="146"/>
        <end position="205"/>
    </location>
</feature>
<dbReference type="InterPro" id="IPR013087">
    <property type="entry name" value="Znf_C2H2_type"/>
</dbReference>
<organism evidence="4 5">
    <name type="scientific">Brassica campestris</name>
    <name type="common">Field mustard</name>
    <dbReference type="NCBI Taxonomy" id="3711"/>
    <lineage>
        <taxon>Eukaryota</taxon>
        <taxon>Viridiplantae</taxon>
        <taxon>Streptophyta</taxon>
        <taxon>Embryophyta</taxon>
        <taxon>Tracheophyta</taxon>
        <taxon>Spermatophyta</taxon>
        <taxon>Magnoliopsida</taxon>
        <taxon>eudicotyledons</taxon>
        <taxon>Gunneridae</taxon>
        <taxon>Pentapetalae</taxon>
        <taxon>rosids</taxon>
        <taxon>malvids</taxon>
        <taxon>Brassicales</taxon>
        <taxon>Brassicaceae</taxon>
        <taxon>Brassiceae</taxon>
        <taxon>Brassica</taxon>
    </lineage>
</organism>
<dbReference type="SUPFAM" id="SSF57667">
    <property type="entry name" value="beta-beta-alpha zinc fingers"/>
    <property type="match status" value="1"/>
</dbReference>
<gene>
    <name evidence="4" type="ORF">BRARA_B01389</name>
</gene>
<evidence type="ECO:0000256" key="1">
    <source>
        <dbReference type="PROSITE-ProRule" id="PRU00042"/>
    </source>
</evidence>
<feature type="region of interest" description="Disordered" evidence="2">
    <location>
        <begin position="38"/>
        <end position="58"/>
    </location>
</feature>
<dbReference type="PROSITE" id="PS00028">
    <property type="entry name" value="ZINC_FINGER_C2H2_1"/>
    <property type="match status" value="1"/>
</dbReference>
<protein>
    <recommendedName>
        <fullName evidence="3">C2H2-type domain-containing protein</fullName>
    </recommendedName>
</protein>
<dbReference type="GO" id="GO:0003700">
    <property type="term" value="F:DNA-binding transcription factor activity"/>
    <property type="evidence" value="ECO:0007669"/>
    <property type="project" value="InterPro"/>
</dbReference>
<dbReference type="Pfam" id="PF13912">
    <property type="entry name" value="zf-C2H2_6"/>
    <property type="match status" value="1"/>
</dbReference>
<evidence type="ECO:0000313" key="5">
    <source>
        <dbReference type="Proteomes" id="UP000264353"/>
    </source>
</evidence>
<feature type="compositionally biased region" description="Basic and acidic residues" evidence="2">
    <location>
        <begin position="504"/>
        <end position="517"/>
    </location>
</feature>
<evidence type="ECO:0000259" key="3">
    <source>
        <dbReference type="PROSITE" id="PS50157"/>
    </source>
</evidence>
<dbReference type="AlphaFoldDB" id="A0A398AG89"/>
<feature type="region of interest" description="Disordered" evidence="2">
    <location>
        <begin position="437"/>
        <end position="485"/>
    </location>
</feature>
<accession>A0A398AG89</accession>
<keyword evidence="1" id="KW-0863">Zinc-finger</keyword>
<dbReference type="PANTHER" id="PTHR45730">
    <property type="entry name" value="ZINC FINGER PROTEIN JAGGED"/>
    <property type="match status" value="1"/>
</dbReference>
<dbReference type="InterPro" id="IPR036236">
    <property type="entry name" value="Znf_C2H2_sf"/>
</dbReference>
<feature type="compositionally biased region" description="Basic and acidic residues" evidence="2">
    <location>
        <begin position="437"/>
        <end position="447"/>
    </location>
</feature>
<feature type="domain" description="C2H2-type" evidence="3">
    <location>
        <begin position="8"/>
        <end position="35"/>
    </location>
</feature>
<dbReference type="Proteomes" id="UP000264353">
    <property type="component" value="Chromosome A2"/>
</dbReference>
<proteinExistence type="predicted"/>
<sequence>MNNNNIVHICDTCRRQFPTLKALYGHQRVHTRERELERQLKRTKPSYPPGQGTSYGFSPGTPLVTHNHNHPTFSNFNRPGISFGPFKSGGGGNSRGYPLFNHGNTMAPPANPYRSLTQNTSYGSSSRVPLPSFRYNNSLGSANSIGRFSNNNSSQGELSLELSLGPSKSMGDSNSNSSSQGSLSLELSLGPSKSMSGNNNNSSAYPSLNCGVTGGGNMYTNMPVRPRVPGYHFYRNNPIDSITRNVPLSHPPPTTNTMNRLVRPRASRFHFHGHNPLDSIIRNVPLSQPPPTINIPDDNNVSGTSLIVKEKDKTVVLDDDEKDDVVIVDHDEDQQEEVEAKSCGRDSIIRNVPLSQPPPTTNMNKLVRPRASRFHFHGHNPLDSIIQNVPLSQPHPTTNIPDDNNVSGTSLIVKEKDTTVVLDDDEKDNVVIVDHDEGQQEEVEAKSCGRGSIISNVPLSQPPSTTNPPDDNNVSGSSLIANEKDKTVVLEDDEKDNVVIVDHGEDQQEEVEAKSCGRDSFISNVPLSQPPSTTNLPDDNNVSGSSLITKEKDKTVVLDDDETDNVGILDHDEDQQEEVEAKSCGRD</sequence>
<feature type="compositionally biased region" description="Polar residues" evidence="2">
    <location>
        <begin position="521"/>
        <end position="548"/>
    </location>
</feature>
<evidence type="ECO:0000313" key="4">
    <source>
        <dbReference type="EMBL" id="RID74283.1"/>
    </source>
</evidence>
<evidence type="ECO:0000256" key="2">
    <source>
        <dbReference type="SAM" id="MobiDB-lite"/>
    </source>
</evidence>
<keyword evidence="1" id="KW-0479">Metal-binding</keyword>
<feature type="region of interest" description="Disordered" evidence="2">
    <location>
        <begin position="94"/>
        <end position="128"/>
    </location>
</feature>
<dbReference type="GO" id="GO:0008270">
    <property type="term" value="F:zinc ion binding"/>
    <property type="evidence" value="ECO:0007669"/>
    <property type="project" value="UniProtKB-KW"/>
</dbReference>
<dbReference type="InterPro" id="IPR045320">
    <property type="entry name" value="JAGGED/SL1-like"/>
</dbReference>
<dbReference type="EMBL" id="CM010629">
    <property type="protein sequence ID" value="RID74283.1"/>
    <property type="molecule type" value="Genomic_DNA"/>
</dbReference>
<feature type="compositionally biased region" description="Low complexity" evidence="2">
    <location>
        <begin position="149"/>
        <end position="203"/>
    </location>
</feature>
<reference evidence="4 5" key="1">
    <citation type="submission" date="2018-06" db="EMBL/GenBank/DDBJ databases">
        <title>WGS assembly of Brassica rapa FPsc.</title>
        <authorList>
            <person name="Bowman J."/>
            <person name="Kohchi T."/>
            <person name="Yamato K."/>
            <person name="Jenkins J."/>
            <person name="Shu S."/>
            <person name="Ishizaki K."/>
            <person name="Yamaoka S."/>
            <person name="Nishihama R."/>
            <person name="Nakamura Y."/>
            <person name="Berger F."/>
            <person name="Adam C."/>
            <person name="Aki S."/>
            <person name="Althoff F."/>
            <person name="Araki T."/>
            <person name="Arteaga-Vazquez M."/>
            <person name="Balasubrmanian S."/>
            <person name="Bauer D."/>
            <person name="Boehm C."/>
            <person name="Briginshaw L."/>
            <person name="Caballero-Perez J."/>
            <person name="Catarino B."/>
            <person name="Chen F."/>
            <person name="Chiyoda S."/>
            <person name="Chovatia M."/>
            <person name="Davies K."/>
            <person name="Delmans M."/>
            <person name="Demura T."/>
            <person name="Dierschke T."/>
            <person name="Dolan L."/>
            <person name="Dorantes-Acosta A."/>
            <person name="Eklund D."/>
            <person name="Florent S."/>
            <person name="Flores-Sandoval E."/>
            <person name="Fujiyama A."/>
            <person name="Fukuzawa H."/>
            <person name="Galik B."/>
            <person name="Grimanelli D."/>
            <person name="Grimwood J."/>
            <person name="Grossniklaus U."/>
            <person name="Hamada T."/>
            <person name="Haseloff J."/>
            <person name="Hetherington A."/>
            <person name="Higo A."/>
            <person name="Hirakawa Y."/>
            <person name="Hundley H."/>
            <person name="Ikeda Y."/>
            <person name="Inoue K."/>
            <person name="Inoue S."/>
            <person name="Ishida S."/>
            <person name="Jia Q."/>
            <person name="Kakita M."/>
            <person name="Kanazawa T."/>
            <person name="Kawai Y."/>
            <person name="Kawashima T."/>
            <person name="Kennedy M."/>
            <person name="Kinose K."/>
            <person name="Kinoshita T."/>
            <person name="Kohara Y."/>
            <person name="Koide E."/>
            <person name="Komatsu K."/>
            <person name="Kopischke S."/>
            <person name="Kubo M."/>
            <person name="Kyozuka J."/>
            <person name="Lagercrantz U."/>
            <person name="Lin S."/>
            <person name="Lindquist E."/>
            <person name="Lipzen A."/>
            <person name="Lu C."/>
            <person name="Luna E."/>
            <person name="Martienssen R."/>
            <person name="Minamino N."/>
            <person name="Mizutani M."/>
            <person name="Mizutani M."/>
            <person name="Mochizuki N."/>
            <person name="Monte I."/>
            <person name="Mosher R."/>
            <person name="Nagasaki H."/>
            <person name="Nakagami H."/>
            <person name="Naramoto S."/>
            <person name="Nishitani K."/>
            <person name="Ohtani M."/>
            <person name="Okamoto T."/>
            <person name="Okumura M."/>
            <person name="Phillips J."/>
            <person name="Pollak B."/>
            <person name="Reinders A."/>
            <person name="Roevekamp M."/>
            <person name="Sano R."/>
            <person name="Sawa S."/>
            <person name="Schmid M."/>
            <person name="Shirakawa M."/>
            <person name="Solano R."/>
            <person name="Spunde A."/>
            <person name="Suetsugu N."/>
            <person name="Sugano S."/>
            <person name="Sugiyama A."/>
            <person name="Sun R."/>
            <person name="Suzuki Y."/>
            <person name="Takenaka M."/>
            <person name="Takezawa D."/>
            <person name="Tomogane H."/>
            <person name="Tsuzuki M."/>
            <person name="Ueda T."/>
            <person name="Umeda M."/>
            <person name="Ward J."/>
            <person name="Watanabe Y."/>
            <person name="Yazaki K."/>
            <person name="Yokoyama R."/>
            <person name="Yoshitake Y."/>
            <person name="Yotsui I."/>
            <person name="Zachgo S."/>
            <person name="Schmutz J."/>
        </authorList>
    </citation>
    <scope>NUCLEOTIDE SEQUENCE [LARGE SCALE GENOMIC DNA]</scope>
    <source>
        <strain evidence="5">cv. B-3</strain>
    </source>
</reference>
<name>A0A398AG89_BRACM</name>
<feature type="compositionally biased region" description="Polar residues" evidence="2">
    <location>
        <begin position="114"/>
        <end position="127"/>
    </location>
</feature>
<keyword evidence="1" id="KW-0862">Zinc</keyword>
<feature type="region of interest" description="Disordered" evidence="2">
    <location>
        <begin position="504"/>
        <end position="587"/>
    </location>
</feature>
<dbReference type="PROSITE" id="PS50157">
    <property type="entry name" value="ZINC_FINGER_C2H2_2"/>
    <property type="match status" value="1"/>
</dbReference>
<feature type="compositionally biased region" description="Low complexity" evidence="2">
    <location>
        <begin position="462"/>
        <end position="473"/>
    </location>
</feature>
<dbReference type="PANTHER" id="PTHR45730:SF90">
    <property type="entry name" value="C2H2-TYPE DOMAIN-CONTAINING PROTEIN"/>
    <property type="match status" value="1"/>
</dbReference>